<proteinExistence type="predicted"/>
<comment type="caution">
    <text evidence="1">The sequence shown here is derived from an EMBL/GenBank/DDBJ whole genome shotgun (WGS) entry which is preliminary data.</text>
</comment>
<evidence type="ECO:0000313" key="2">
    <source>
        <dbReference type="Proteomes" id="UP000283878"/>
    </source>
</evidence>
<accession>A0AAX1XGC2</accession>
<protein>
    <recommendedName>
        <fullName evidence="3">HNH endonuclease</fullName>
    </recommendedName>
</protein>
<evidence type="ECO:0000313" key="1">
    <source>
        <dbReference type="EMBL" id="RPB32886.1"/>
    </source>
</evidence>
<gene>
    <name evidence="1" type="ORF">CYQ91_23265</name>
</gene>
<dbReference type="Gene3D" id="1.10.30.50">
    <property type="match status" value="1"/>
</dbReference>
<organism evidence="1 2">
    <name type="scientific">Vibrio diabolicus</name>
    <dbReference type="NCBI Taxonomy" id="50719"/>
    <lineage>
        <taxon>Bacteria</taxon>
        <taxon>Pseudomonadati</taxon>
        <taxon>Pseudomonadota</taxon>
        <taxon>Gammaproteobacteria</taxon>
        <taxon>Vibrionales</taxon>
        <taxon>Vibrionaceae</taxon>
        <taxon>Vibrio</taxon>
        <taxon>Vibrio diabolicus subgroup</taxon>
    </lineage>
</organism>
<name>A0AAX1XGC2_9VIBR</name>
<sequence length="351" mass="40697">MIKISNSCLVDKSSDKLDEISRYHLSRVNPLKRDGTPHQNSLSSRLINAKRKFLSDGYLVEHCAGDVEHQKRLGNFVDYFLSNNMLGLERVILSTPLEFNTIIAEIEGILTPEDWHSENGNKTDFYNTISDDVFTYNNYRQSKGCIDTYKKLLGEQAQCFYCNNNKLDIVGYENGIEKLFLDLDHFYLKSKYPYLALSFFNLIPCCGLCNSTVRGNVDFNTETHINPYENCFDSEYSFILDPEEIVKLNLGADSPFTSIRIVQSSDSIRLNDRTIDDLRLIERYRNEIPIINSLSMKYRKLRHLRDLDLESFDITIHGYKYSEIPKDPGFIPRIQMAKLKRDIIAQLSEEE</sequence>
<dbReference type="RefSeq" id="WP_124009169.1">
    <property type="nucleotide sequence ID" value="NZ_PKPZ01000028.1"/>
</dbReference>
<evidence type="ECO:0008006" key="3">
    <source>
        <dbReference type="Google" id="ProtNLM"/>
    </source>
</evidence>
<dbReference type="Proteomes" id="UP000283878">
    <property type="component" value="Unassembled WGS sequence"/>
</dbReference>
<dbReference type="EMBL" id="PKPZ01000028">
    <property type="protein sequence ID" value="RPB32886.1"/>
    <property type="molecule type" value="Genomic_DNA"/>
</dbReference>
<dbReference type="AlphaFoldDB" id="A0AAX1XGC2"/>
<reference evidence="1 2" key="1">
    <citation type="journal article" date="2018" name="AMB Express">
        <title>Occurrence and significance of pathogenicity and fitness islands in environmental vibrios.</title>
        <authorList>
            <person name="Klein S."/>
            <person name="Pipes S."/>
            <person name="Lovell C.R."/>
        </authorList>
    </citation>
    <scope>NUCLEOTIDE SEQUENCE [LARGE SCALE GENOMIC DNA]</scope>
    <source>
        <strain evidence="1 2">JBS-8-11-1</strain>
    </source>
</reference>